<name>A0ABT0UTU5_9ACTN</name>
<dbReference type="RefSeq" id="WP_250921363.1">
    <property type="nucleotide sequence ID" value="NZ_JAMQAW010000028.1"/>
</dbReference>
<accession>A0ABT0UTU5</accession>
<sequence length="67" mass="7102">MENLVATDSTGTTRRVGRGLPEITDRAALLGGRAEAGFVSTALGEGVWRLLVLLPVDGRSSKHQGQR</sequence>
<comment type="caution">
    <text evidence="1">The sequence shown here is derived from an EMBL/GenBank/DDBJ whole genome shotgun (WGS) entry which is preliminary data.</text>
</comment>
<evidence type="ECO:0000313" key="1">
    <source>
        <dbReference type="EMBL" id="MCM2391030.1"/>
    </source>
</evidence>
<evidence type="ECO:0000313" key="2">
    <source>
        <dbReference type="Proteomes" id="UP001431429"/>
    </source>
</evidence>
<proteinExistence type="predicted"/>
<protein>
    <submittedName>
        <fullName evidence="1">Uncharacterized protein</fullName>
    </submittedName>
</protein>
<keyword evidence="2" id="KW-1185">Reference proteome</keyword>
<dbReference type="Proteomes" id="UP001431429">
    <property type="component" value="Unassembled WGS sequence"/>
</dbReference>
<organism evidence="1 2">
    <name type="scientific">Streptomyces albipurpureus</name>
    <dbReference type="NCBI Taxonomy" id="2897419"/>
    <lineage>
        <taxon>Bacteria</taxon>
        <taxon>Bacillati</taxon>
        <taxon>Actinomycetota</taxon>
        <taxon>Actinomycetes</taxon>
        <taxon>Kitasatosporales</taxon>
        <taxon>Streptomycetaceae</taxon>
        <taxon>Streptomyces</taxon>
    </lineage>
</organism>
<dbReference type="EMBL" id="JAMQAW010000028">
    <property type="protein sequence ID" value="MCM2391030.1"/>
    <property type="molecule type" value="Genomic_DNA"/>
</dbReference>
<gene>
    <name evidence="1" type="ORF">NBG84_22510</name>
</gene>
<reference evidence="1" key="1">
    <citation type="submission" date="2022-06" db="EMBL/GenBank/DDBJ databases">
        <title>Genome public.</title>
        <authorList>
            <person name="Sun Q."/>
        </authorList>
    </citation>
    <scope>NUCLEOTIDE SEQUENCE</scope>
    <source>
        <strain evidence="1">CWNU-1</strain>
    </source>
</reference>